<evidence type="ECO:0000313" key="5">
    <source>
        <dbReference type="Proteomes" id="UP001217918"/>
    </source>
</evidence>
<dbReference type="GO" id="GO:0000139">
    <property type="term" value="C:Golgi membrane"/>
    <property type="evidence" value="ECO:0007669"/>
    <property type="project" value="TreeGrafter"/>
</dbReference>
<dbReference type="PANTHER" id="PTHR31306">
    <property type="entry name" value="ALPHA-1,6-MANNOSYLTRANSFERASE MNN11-RELATED"/>
    <property type="match status" value="1"/>
</dbReference>
<evidence type="ECO:0000313" key="4">
    <source>
        <dbReference type="EMBL" id="KAK2074820.1"/>
    </source>
</evidence>
<reference evidence="4" key="1">
    <citation type="journal article" date="2023" name="Mol. Plant Microbe Interact.">
        <title>Elucidating the Obligate Nature and Biological Capacity of an Invasive Fungal Corn Pathogen.</title>
        <authorList>
            <person name="MacCready J.S."/>
            <person name="Roggenkamp E.M."/>
            <person name="Gdanetz K."/>
            <person name="Chilvers M.I."/>
        </authorList>
    </citation>
    <scope>NUCLEOTIDE SEQUENCE</scope>
    <source>
        <strain evidence="4">PM02</strain>
    </source>
</reference>
<comment type="similarity">
    <text evidence="1">Belongs to the glycosyltransferase 34 family.</text>
</comment>
<keyword evidence="2" id="KW-0328">Glycosyltransferase</keyword>
<evidence type="ECO:0000256" key="2">
    <source>
        <dbReference type="ARBA" id="ARBA00022676"/>
    </source>
</evidence>
<dbReference type="EMBL" id="JAQQPM010000008">
    <property type="protein sequence ID" value="KAK2074820.1"/>
    <property type="molecule type" value="Genomic_DNA"/>
</dbReference>
<dbReference type="GO" id="GO:0016757">
    <property type="term" value="F:glycosyltransferase activity"/>
    <property type="evidence" value="ECO:0007669"/>
    <property type="project" value="UniProtKB-KW"/>
</dbReference>
<evidence type="ECO:0000256" key="3">
    <source>
        <dbReference type="ARBA" id="ARBA00022679"/>
    </source>
</evidence>
<dbReference type="PANTHER" id="PTHR31306:SF8">
    <property type="entry name" value="GLYCOSYLTRANSFERASE FAMILY 34 PROTEIN"/>
    <property type="match status" value="1"/>
</dbReference>
<comment type="caution">
    <text evidence="4">The sequence shown here is derived from an EMBL/GenBank/DDBJ whole genome shotgun (WGS) entry which is preliminary data.</text>
</comment>
<dbReference type="AlphaFoldDB" id="A0AAD9MHQ4"/>
<dbReference type="GO" id="GO:0006487">
    <property type="term" value="P:protein N-linked glycosylation"/>
    <property type="evidence" value="ECO:0007669"/>
    <property type="project" value="TreeGrafter"/>
</dbReference>
<accession>A0AAD9MHQ4</accession>
<dbReference type="Gene3D" id="3.90.550.10">
    <property type="entry name" value="Spore Coat Polysaccharide Biosynthesis Protein SpsA, Chain A"/>
    <property type="match status" value="1"/>
</dbReference>
<dbReference type="FunFam" id="3.90.550.10:FF:000237">
    <property type="entry name" value="WGS project CABT00000000 data, contig 2.1"/>
    <property type="match status" value="1"/>
</dbReference>
<sequence>MIPAAHRPARITTLVVAFLFVATWYFYPPEVATRRQQQSLHVDADADKAEAHTAAPLPASPRSKIAKVTLATNALVDSAIHRALDTHRRQNDMHGYNFFVGERQAVSRAIEHDTKHRAAGAWTKPAYLLSIIVAELQKAEEARLEWVFWFDADTVVLNPYTPLELFLPSRSKHELGSICLVIGSNWDGLNSGVFGLRVDPWSVSLLSAVLAYPIYELKRQRQDKFRDQSAFQWLLVDVESSPLARNSPFFARDRWAEVPMRWFNALPFNNAFSKEGKWLISEPMTSSSFDQGTDDVYDDGHPPVVQPWKVMRGDMVVHFAGTSAASRQPGRDVRDSWIGPWTERAEAMLPEWANATTQEMLREETRMFWERIAEKWATARIQAREKFQPAAQRRQQKEV</sequence>
<proteinExistence type="inferred from homology"/>
<dbReference type="InterPro" id="IPR008630">
    <property type="entry name" value="Glyco_trans_34"/>
</dbReference>
<keyword evidence="3" id="KW-0808">Transferase</keyword>
<evidence type="ECO:0000256" key="1">
    <source>
        <dbReference type="ARBA" id="ARBA00005664"/>
    </source>
</evidence>
<name>A0AAD9MHQ4_9PEZI</name>
<gene>
    <name evidence="4" type="ORF">P8C59_008994</name>
</gene>
<organism evidence="4 5">
    <name type="scientific">Phyllachora maydis</name>
    <dbReference type="NCBI Taxonomy" id="1825666"/>
    <lineage>
        <taxon>Eukaryota</taxon>
        <taxon>Fungi</taxon>
        <taxon>Dikarya</taxon>
        <taxon>Ascomycota</taxon>
        <taxon>Pezizomycotina</taxon>
        <taxon>Sordariomycetes</taxon>
        <taxon>Sordariomycetidae</taxon>
        <taxon>Phyllachorales</taxon>
        <taxon>Phyllachoraceae</taxon>
        <taxon>Phyllachora</taxon>
    </lineage>
</organism>
<dbReference type="Pfam" id="PF05637">
    <property type="entry name" value="Glyco_transf_34"/>
    <property type="match status" value="1"/>
</dbReference>
<keyword evidence="5" id="KW-1185">Reference proteome</keyword>
<dbReference type="Proteomes" id="UP001217918">
    <property type="component" value="Unassembled WGS sequence"/>
</dbReference>
<dbReference type="SUPFAM" id="SSF53448">
    <property type="entry name" value="Nucleotide-diphospho-sugar transferases"/>
    <property type="match status" value="1"/>
</dbReference>
<evidence type="ECO:0008006" key="6">
    <source>
        <dbReference type="Google" id="ProtNLM"/>
    </source>
</evidence>
<protein>
    <recommendedName>
        <fullName evidence="6">Galactosyl transferase GMA12/MNN10 family protein</fullName>
    </recommendedName>
</protein>
<dbReference type="InterPro" id="IPR029044">
    <property type="entry name" value="Nucleotide-diphossugar_trans"/>
</dbReference>